<dbReference type="PANTHER" id="PTHR47186">
    <property type="entry name" value="LEUCINE-RICH REPEAT-CONTAINING PROTEIN 57"/>
    <property type="match status" value="1"/>
</dbReference>
<feature type="signal peptide" evidence="1">
    <location>
        <begin position="1"/>
        <end position="38"/>
    </location>
</feature>
<dbReference type="Pfam" id="PF13855">
    <property type="entry name" value="LRR_8"/>
    <property type="match status" value="2"/>
</dbReference>
<dbReference type="Gene3D" id="3.80.10.10">
    <property type="entry name" value="Ribonuclease Inhibitor"/>
    <property type="match status" value="2"/>
</dbReference>
<evidence type="ECO:0000256" key="1">
    <source>
        <dbReference type="SAM" id="SignalP"/>
    </source>
</evidence>
<keyword evidence="1" id="KW-0732">Signal</keyword>
<dbReference type="InterPro" id="IPR001611">
    <property type="entry name" value="Leu-rich_rpt"/>
</dbReference>
<name>A0A7J7HJF0_CAMSI</name>
<reference evidence="2 3" key="2">
    <citation type="submission" date="2020-07" db="EMBL/GenBank/DDBJ databases">
        <title>Genome assembly of wild tea tree DASZ reveals pedigree and selection history of tea varieties.</title>
        <authorList>
            <person name="Zhang W."/>
        </authorList>
    </citation>
    <scope>NUCLEOTIDE SEQUENCE [LARGE SCALE GENOMIC DNA]</scope>
    <source>
        <strain evidence="3">cv. G240</strain>
        <tissue evidence="2">Leaf</tissue>
    </source>
</reference>
<evidence type="ECO:0000313" key="3">
    <source>
        <dbReference type="Proteomes" id="UP000593564"/>
    </source>
</evidence>
<dbReference type="EMBL" id="JACBKZ010000004">
    <property type="protein sequence ID" value="KAF5952547.1"/>
    <property type="molecule type" value="Genomic_DNA"/>
</dbReference>
<comment type="caution">
    <text evidence="2">The sequence shown here is derived from an EMBL/GenBank/DDBJ whole genome shotgun (WGS) entry which is preliminary data.</text>
</comment>
<dbReference type="Proteomes" id="UP000593564">
    <property type="component" value="Unassembled WGS sequence"/>
</dbReference>
<proteinExistence type="predicted"/>
<gene>
    <name evidence="2" type="ORF">HYC85_010491</name>
</gene>
<sequence>MIKNKNWILMLKISATNLAVRGLMLAALEMATVTDVAATNTEKLNTTHSNVRIVKTEHAPLIRILHFWQGLHISALSPLHFFRVWQLKALKMSPLRDSIGKLFNSGPNRSIISPCINPSKFEQPLKRSCLRLLKFSRDERSRTSRLMSTSKFGTVGAIKCKEFHEQSQKLPSGLKILDISQTPLEKLPFEINTHHLFIKHCLRLQKLPCIEALKDLEVLDLSGTSSLVAIEDQFFSHLSFLQILNLSKTGIKTLPSIFKLKNLRQLLLTGCIALTEIKDTSFEQMSWLQNLDNCTNLIALPPLETLSNLKELNLCGVSSLKKIGAGFLEHMSHLQILDLSETQIGWLPSMSNLKSLRQLSIRGCEDLPTVPNLEVLMSLEVLDLSGTAVTHIPSLENFSNLRQLLLRGCSNFERFMHGEMIDLLGTTVKELPYGISKLTHLECLELPHTKKMQGAESRNMKSLPEVEDPNQWSMFNFDNPHIAMSERHRRFHFNQAVAKSW</sequence>
<keyword evidence="3" id="KW-1185">Reference proteome</keyword>
<dbReference type="PANTHER" id="PTHR47186:SF20">
    <property type="entry name" value="DISEASE RESISTANCE PROTEIN RPS5-LIKE"/>
    <property type="match status" value="1"/>
</dbReference>
<dbReference type="InterPro" id="IPR032675">
    <property type="entry name" value="LRR_dom_sf"/>
</dbReference>
<evidence type="ECO:0000313" key="2">
    <source>
        <dbReference type="EMBL" id="KAF5952547.1"/>
    </source>
</evidence>
<reference evidence="3" key="1">
    <citation type="journal article" date="2020" name="Nat. Commun.">
        <title>Genome assembly of wild tea tree DASZ reveals pedigree and selection history of tea varieties.</title>
        <authorList>
            <person name="Zhang W."/>
            <person name="Zhang Y."/>
            <person name="Qiu H."/>
            <person name="Guo Y."/>
            <person name="Wan H."/>
            <person name="Zhang X."/>
            <person name="Scossa F."/>
            <person name="Alseekh S."/>
            <person name="Zhang Q."/>
            <person name="Wang P."/>
            <person name="Xu L."/>
            <person name="Schmidt M.H."/>
            <person name="Jia X."/>
            <person name="Li D."/>
            <person name="Zhu A."/>
            <person name="Guo F."/>
            <person name="Chen W."/>
            <person name="Ni D."/>
            <person name="Usadel B."/>
            <person name="Fernie A.R."/>
            <person name="Wen W."/>
        </authorList>
    </citation>
    <scope>NUCLEOTIDE SEQUENCE [LARGE SCALE GENOMIC DNA]</scope>
    <source>
        <strain evidence="3">cv. G240</strain>
    </source>
</reference>
<dbReference type="SUPFAM" id="SSF52058">
    <property type="entry name" value="L domain-like"/>
    <property type="match status" value="1"/>
</dbReference>
<dbReference type="PROSITE" id="PS51450">
    <property type="entry name" value="LRR"/>
    <property type="match status" value="1"/>
</dbReference>
<protein>
    <submittedName>
        <fullName evidence="2">Uncharacterized protein</fullName>
    </submittedName>
</protein>
<accession>A0A7J7HJF0</accession>
<organism evidence="2 3">
    <name type="scientific">Camellia sinensis</name>
    <name type="common">Tea plant</name>
    <name type="synonym">Thea sinensis</name>
    <dbReference type="NCBI Taxonomy" id="4442"/>
    <lineage>
        <taxon>Eukaryota</taxon>
        <taxon>Viridiplantae</taxon>
        <taxon>Streptophyta</taxon>
        <taxon>Embryophyta</taxon>
        <taxon>Tracheophyta</taxon>
        <taxon>Spermatophyta</taxon>
        <taxon>Magnoliopsida</taxon>
        <taxon>eudicotyledons</taxon>
        <taxon>Gunneridae</taxon>
        <taxon>Pentapetalae</taxon>
        <taxon>asterids</taxon>
        <taxon>Ericales</taxon>
        <taxon>Theaceae</taxon>
        <taxon>Camellia</taxon>
    </lineage>
</organism>
<feature type="chain" id="PRO_5029750117" evidence="1">
    <location>
        <begin position="39"/>
        <end position="501"/>
    </location>
</feature>
<dbReference type="AlphaFoldDB" id="A0A7J7HJF0"/>